<evidence type="ECO:0000313" key="2">
    <source>
        <dbReference type="Proteomes" id="UP000593561"/>
    </source>
</evidence>
<accession>A0A7J8S108</accession>
<protein>
    <submittedName>
        <fullName evidence="1">Uncharacterized protein</fullName>
    </submittedName>
</protein>
<dbReference type="AlphaFoldDB" id="A0A7J8S108"/>
<gene>
    <name evidence="1" type="ORF">Godav_028462</name>
</gene>
<dbReference type="Proteomes" id="UP000593561">
    <property type="component" value="Unassembled WGS sequence"/>
</dbReference>
<comment type="caution">
    <text evidence="1">The sequence shown here is derived from an EMBL/GenBank/DDBJ whole genome shotgun (WGS) entry which is preliminary data.</text>
</comment>
<reference evidence="1 2" key="1">
    <citation type="journal article" date="2019" name="Genome Biol. Evol.">
        <title>Insights into the evolution of the New World diploid cottons (Gossypium, subgenus Houzingenia) based on genome sequencing.</title>
        <authorList>
            <person name="Grover C.E."/>
            <person name="Arick M.A. 2nd"/>
            <person name="Thrash A."/>
            <person name="Conover J.L."/>
            <person name="Sanders W.S."/>
            <person name="Peterson D.G."/>
            <person name="Frelichowski J.E."/>
            <person name="Scheffler J.A."/>
            <person name="Scheffler B.E."/>
            <person name="Wendel J.F."/>
        </authorList>
    </citation>
    <scope>NUCLEOTIDE SEQUENCE [LARGE SCALE GENOMIC DNA]</scope>
    <source>
        <strain evidence="1">27</strain>
        <tissue evidence="1">Leaf</tissue>
    </source>
</reference>
<proteinExistence type="predicted"/>
<dbReference type="EMBL" id="JABFAC010000007">
    <property type="protein sequence ID" value="MBA0619252.1"/>
    <property type="molecule type" value="Genomic_DNA"/>
</dbReference>
<sequence length="36" mass="4323">MGFFYTTRQHFPSWKSINRFNPSRASKSQKSYLLNP</sequence>
<evidence type="ECO:0000313" key="1">
    <source>
        <dbReference type="EMBL" id="MBA0619252.1"/>
    </source>
</evidence>
<organism evidence="1 2">
    <name type="scientific">Gossypium davidsonii</name>
    <name type="common">Davidson's cotton</name>
    <name type="synonym">Gossypium klotzschianum subsp. davidsonii</name>
    <dbReference type="NCBI Taxonomy" id="34287"/>
    <lineage>
        <taxon>Eukaryota</taxon>
        <taxon>Viridiplantae</taxon>
        <taxon>Streptophyta</taxon>
        <taxon>Embryophyta</taxon>
        <taxon>Tracheophyta</taxon>
        <taxon>Spermatophyta</taxon>
        <taxon>Magnoliopsida</taxon>
        <taxon>eudicotyledons</taxon>
        <taxon>Gunneridae</taxon>
        <taxon>Pentapetalae</taxon>
        <taxon>rosids</taxon>
        <taxon>malvids</taxon>
        <taxon>Malvales</taxon>
        <taxon>Malvaceae</taxon>
        <taxon>Malvoideae</taxon>
        <taxon>Gossypium</taxon>
    </lineage>
</organism>
<name>A0A7J8S108_GOSDV</name>
<keyword evidence="2" id="KW-1185">Reference proteome</keyword>